<name>A0A1M6MYV7_9BACL</name>
<accession>A0A1M6MYV7</accession>
<dbReference type="RefSeq" id="WP_072873264.1">
    <property type="nucleotide sequence ID" value="NZ_FRAF01000005.1"/>
</dbReference>
<gene>
    <name evidence="1" type="ORF">SAMN05443507_10514</name>
</gene>
<organism evidence="1 2">
    <name type="scientific">Alicyclobacillus tolerans</name>
    <dbReference type="NCBI Taxonomy" id="90970"/>
    <lineage>
        <taxon>Bacteria</taxon>
        <taxon>Bacillati</taxon>
        <taxon>Bacillota</taxon>
        <taxon>Bacilli</taxon>
        <taxon>Bacillales</taxon>
        <taxon>Alicyclobacillaceae</taxon>
        <taxon>Alicyclobacillus</taxon>
    </lineage>
</organism>
<dbReference type="EMBL" id="FRAF01000005">
    <property type="protein sequence ID" value="SHJ88635.1"/>
    <property type="molecule type" value="Genomic_DNA"/>
</dbReference>
<dbReference type="OrthoDB" id="1683552at2"/>
<reference evidence="2" key="1">
    <citation type="submission" date="2016-11" db="EMBL/GenBank/DDBJ databases">
        <authorList>
            <person name="Varghese N."/>
            <person name="Submissions S."/>
        </authorList>
    </citation>
    <scope>NUCLEOTIDE SEQUENCE [LARGE SCALE GENOMIC DNA]</scope>
    <source>
        <strain evidence="2">USBA-503</strain>
    </source>
</reference>
<evidence type="ECO:0000313" key="2">
    <source>
        <dbReference type="Proteomes" id="UP000184016"/>
    </source>
</evidence>
<keyword evidence="2" id="KW-1185">Reference proteome</keyword>
<dbReference type="Proteomes" id="UP000184016">
    <property type="component" value="Unassembled WGS sequence"/>
</dbReference>
<proteinExistence type="predicted"/>
<protein>
    <submittedName>
        <fullName evidence="1">Uncharacterized protein</fullName>
    </submittedName>
</protein>
<sequence length="98" mass="10832">MGFFDNLVRAMEGNSSNGNYQGDHECLRCHIPMRYHGAHVLRTGGVSRGAGLIGDLLLGGRDEEFINTALERNVAVHVFACERCGSLEFINDPRHGFQ</sequence>
<dbReference type="AlphaFoldDB" id="A0A1M6MYV7"/>
<evidence type="ECO:0000313" key="1">
    <source>
        <dbReference type="EMBL" id="SHJ88635.1"/>
    </source>
</evidence>